<accession>A0A1S6L3H4</accession>
<evidence type="ECO:0000313" key="1">
    <source>
        <dbReference type="EMBL" id="AQT28734.1"/>
    </source>
</evidence>
<dbReference type="EMBL" id="KY448244">
    <property type="protein sequence ID" value="AQT28734.1"/>
    <property type="molecule type" value="Genomic_DNA"/>
</dbReference>
<proteinExistence type="predicted"/>
<keyword evidence="2" id="KW-1185">Reference proteome</keyword>
<protein>
    <submittedName>
        <fullName evidence="1">Uncharacterized protein</fullName>
    </submittedName>
</protein>
<sequence length="279" mass="32236">MKQLYFGNHDVLDVKPNLLPTVVIDGRQDIARIAHLEHVMQWLQGTVNIQLVYGEDRPNVPGMYICTDSAGNVRYGEVQDTAANCFRFVERYENTGYTAWYDKQSADEDCIVASDLDMSELSNWMLLMPTRSRNQADVTKFPAEYRAVKDATEVSVTAKPCDLRDAQTLGRTEKINESVRQYYLWQRNLRGESRVTFATALAAYVSGIEGDWETDELYDLTLESWKEYARYLKPDGFQRELATDNIFVIARTCYYHVVKRTPKTNRYYDTVLSQVEEHA</sequence>
<dbReference type="Proteomes" id="UP000221250">
    <property type="component" value="Segment"/>
</dbReference>
<evidence type="ECO:0000313" key="2">
    <source>
        <dbReference type="Proteomes" id="UP000221250"/>
    </source>
</evidence>
<organism evidence="1 2">
    <name type="scientific">Erwinia phage vB_EamM_Yoloswag</name>
    <dbReference type="NCBI Taxonomy" id="1958956"/>
    <lineage>
        <taxon>Viruses</taxon>
        <taxon>Duplodnaviria</taxon>
        <taxon>Heunggongvirae</taxon>
        <taxon>Uroviricota</taxon>
        <taxon>Caudoviricetes</taxon>
        <taxon>Yoloswagvirus</taxon>
        <taxon>Yoloswagvirus yoloswag</taxon>
    </lineage>
</organism>
<reference evidence="1 2" key="1">
    <citation type="submission" date="2017-01" db="EMBL/GenBank/DDBJ databases">
        <authorList>
            <person name="Mah S.A."/>
            <person name="Swanson W.J."/>
            <person name="Moy G.W."/>
            <person name="Vacquier V.D."/>
        </authorList>
    </citation>
    <scope>NUCLEOTIDE SEQUENCE [LARGE SCALE GENOMIC DNA]</scope>
</reference>
<gene>
    <name evidence="1" type="ORF">YOLOSWAG_261</name>
</gene>
<name>A0A1S6L3H4_9CAUD</name>